<accession>A0A0A9E1X0</accession>
<proteinExistence type="predicted"/>
<dbReference type="AlphaFoldDB" id="A0A0A9E1X0"/>
<name>A0A0A9E1X0_ARUDO</name>
<organism evidence="1">
    <name type="scientific">Arundo donax</name>
    <name type="common">Giant reed</name>
    <name type="synonym">Donax arundinaceus</name>
    <dbReference type="NCBI Taxonomy" id="35708"/>
    <lineage>
        <taxon>Eukaryota</taxon>
        <taxon>Viridiplantae</taxon>
        <taxon>Streptophyta</taxon>
        <taxon>Embryophyta</taxon>
        <taxon>Tracheophyta</taxon>
        <taxon>Spermatophyta</taxon>
        <taxon>Magnoliopsida</taxon>
        <taxon>Liliopsida</taxon>
        <taxon>Poales</taxon>
        <taxon>Poaceae</taxon>
        <taxon>PACMAD clade</taxon>
        <taxon>Arundinoideae</taxon>
        <taxon>Arundineae</taxon>
        <taxon>Arundo</taxon>
    </lineage>
</organism>
<evidence type="ECO:0000313" key="1">
    <source>
        <dbReference type="EMBL" id="JAD94021.1"/>
    </source>
</evidence>
<dbReference type="EMBL" id="GBRH01203874">
    <property type="protein sequence ID" value="JAD94021.1"/>
    <property type="molecule type" value="Transcribed_RNA"/>
</dbReference>
<protein>
    <submittedName>
        <fullName evidence="1">Uncharacterized protein</fullName>
    </submittedName>
</protein>
<dbReference type="InterPro" id="IPR011992">
    <property type="entry name" value="EF-hand-dom_pair"/>
</dbReference>
<reference evidence="1" key="1">
    <citation type="submission" date="2014-09" db="EMBL/GenBank/DDBJ databases">
        <authorList>
            <person name="Magalhaes I.L.F."/>
            <person name="Oliveira U."/>
            <person name="Santos F.R."/>
            <person name="Vidigal T.H.D.A."/>
            <person name="Brescovit A.D."/>
            <person name="Santos A.J."/>
        </authorList>
    </citation>
    <scope>NUCLEOTIDE SEQUENCE</scope>
    <source>
        <tissue evidence="1">Shoot tissue taken approximately 20 cm above the soil surface</tissue>
    </source>
</reference>
<sequence length="120" mass="13657">MKNSTGAMNDSRVLEFVNTICNIQHRKFDFEEFSASAISIYQMEGLETWEQHAREAYELFDKEGNRPIVIEELASELGLGPSVPLHVVLQDWIRHPDGKLSFLGFIKLLHGVSSRTIPKV</sequence>
<reference evidence="1" key="2">
    <citation type="journal article" date="2015" name="Data Brief">
        <title>Shoot transcriptome of the giant reed, Arundo donax.</title>
        <authorList>
            <person name="Barrero R.A."/>
            <person name="Guerrero F.D."/>
            <person name="Moolhuijzen P."/>
            <person name="Goolsby J.A."/>
            <person name="Tidwell J."/>
            <person name="Bellgard S.E."/>
            <person name="Bellgard M.I."/>
        </authorList>
    </citation>
    <scope>NUCLEOTIDE SEQUENCE</scope>
    <source>
        <tissue evidence="1">Shoot tissue taken approximately 20 cm above the soil surface</tissue>
    </source>
</reference>
<dbReference type="Gene3D" id="1.10.238.10">
    <property type="entry name" value="EF-hand"/>
    <property type="match status" value="2"/>
</dbReference>
<dbReference type="SUPFAM" id="SSF47473">
    <property type="entry name" value="EF-hand"/>
    <property type="match status" value="1"/>
</dbReference>